<keyword evidence="5" id="KW-0732">Signal</keyword>
<dbReference type="PROSITE" id="PS51034">
    <property type="entry name" value="ZP_2"/>
    <property type="match status" value="1"/>
</dbReference>
<keyword evidence="10" id="KW-1185">Reference proteome</keyword>
<evidence type="ECO:0000256" key="4">
    <source>
        <dbReference type="ARBA" id="ARBA00022692"/>
    </source>
</evidence>
<comment type="subcellular location">
    <subcellularLocation>
        <location evidence="1">Cell membrane</location>
        <topology evidence="1">Single-pass type I membrane protein</topology>
    </subcellularLocation>
</comment>
<dbReference type="InterPro" id="IPR056953">
    <property type="entry name" value="CUT_N"/>
</dbReference>
<evidence type="ECO:0000313" key="11">
    <source>
        <dbReference type="WBParaSite" id="SMUV_0000907601-mRNA-1"/>
    </source>
</evidence>
<proteinExistence type="predicted"/>
<dbReference type="PANTHER" id="PTHR22907:SF24">
    <property type="entry name" value="ZP DOMAIN-CONTAINING PROTEIN"/>
    <property type="match status" value="1"/>
</dbReference>
<dbReference type="AlphaFoldDB" id="A0A0N5AVZ5"/>
<organism evidence="10 11">
    <name type="scientific">Syphacia muris</name>
    <dbReference type="NCBI Taxonomy" id="451379"/>
    <lineage>
        <taxon>Eukaryota</taxon>
        <taxon>Metazoa</taxon>
        <taxon>Ecdysozoa</taxon>
        <taxon>Nematoda</taxon>
        <taxon>Chromadorea</taxon>
        <taxon>Rhabditida</taxon>
        <taxon>Spirurina</taxon>
        <taxon>Oxyuridomorpha</taxon>
        <taxon>Oxyuroidea</taxon>
        <taxon>Oxyuridae</taxon>
        <taxon>Syphacia</taxon>
    </lineage>
</organism>
<evidence type="ECO:0000256" key="1">
    <source>
        <dbReference type="ARBA" id="ARBA00004251"/>
    </source>
</evidence>
<dbReference type="InterPro" id="IPR057475">
    <property type="entry name" value="CUT_C"/>
</dbReference>
<evidence type="ECO:0000256" key="6">
    <source>
        <dbReference type="ARBA" id="ARBA00022989"/>
    </source>
</evidence>
<keyword evidence="7" id="KW-0472">Membrane</keyword>
<evidence type="ECO:0000256" key="2">
    <source>
        <dbReference type="ARBA" id="ARBA00022460"/>
    </source>
</evidence>
<keyword evidence="6" id="KW-1133">Transmembrane helix</keyword>
<dbReference type="Proteomes" id="UP000046393">
    <property type="component" value="Unplaced"/>
</dbReference>
<accession>A0A0N5AVZ5</accession>
<dbReference type="GO" id="GO:0005886">
    <property type="term" value="C:plasma membrane"/>
    <property type="evidence" value="ECO:0007669"/>
    <property type="project" value="UniProtKB-SubCell"/>
</dbReference>
<evidence type="ECO:0000256" key="7">
    <source>
        <dbReference type="ARBA" id="ARBA00023136"/>
    </source>
</evidence>
<dbReference type="WBParaSite" id="SMUV_0000907601-mRNA-1">
    <property type="protein sequence ID" value="SMUV_0000907601-mRNA-1"/>
    <property type="gene ID" value="SMUV_0000907601"/>
</dbReference>
<dbReference type="Pfam" id="PF25057">
    <property type="entry name" value="CUT_N"/>
    <property type="match status" value="1"/>
</dbReference>
<reference evidence="11" key="1">
    <citation type="submission" date="2017-02" db="UniProtKB">
        <authorList>
            <consortium name="WormBaseParasite"/>
        </authorList>
    </citation>
    <scope>IDENTIFICATION</scope>
</reference>
<keyword evidence="4" id="KW-0812">Transmembrane</keyword>
<dbReference type="GO" id="GO:0042302">
    <property type="term" value="F:structural constituent of cuticle"/>
    <property type="evidence" value="ECO:0007669"/>
    <property type="project" value="UniProtKB-KW"/>
</dbReference>
<keyword evidence="3" id="KW-1003">Cell membrane</keyword>
<dbReference type="Pfam" id="PF25301">
    <property type="entry name" value="CUT_C"/>
    <property type="match status" value="1"/>
</dbReference>
<dbReference type="InterPro" id="IPR001507">
    <property type="entry name" value="ZP_dom"/>
</dbReference>
<dbReference type="SMART" id="SM00241">
    <property type="entry name" value="ZP"/>
    <property type="match status" value="1"/>
</dbReference>
<sequence length="529" mass="60524">LILESNYLSSLIHKSKLFKIINHIYLKIYIILKIGFDIDNDIIGEPDIECLDDEIRVYVKTRKNFAGRIYAKGKADNSECSKDDFGKIHTKKPHVTLKFGECGMKTMRSTDPRGMYYGITLVVSFHTMFITKVDQAFHVKCFFEESSKGLTAELGVSMIPTTEFEARHTIPGCTYSIHSSSIEELDAGRPAGHPIQFARVGDRVLHQWHCEDQMYGILINNCYVTDGFGKRADVVDVKGCPVDPILITGIRYSADLQRAYAESQVFKFADRPGVWFFCQIQMCMKKAGMCDMITPPACASTTEGISKLVDDTRQNDRRTNSVLGRKTNANGANKKKNKNTSDDYRLESVGPNTDDYGNEVPERNQLLVFYDYAEYDEDVSIPPNLNDLLAKLPDDVNADSLQKMFRDSVEDRRTLLRGFEFLNRVQTLHFYHTQKSFNVTKIICLDWNSHRMSDSPFIEKPQFARKTDDQIANDPPMIAGRLLVYDIDEEPPQIQHDKFRRYGTSDSFLDIRLFICEKNIQIIHHKAFA</sequence>
<evidence type="ECO:0000259" key="9">
    <source>
        <dbReference type="PROSITE" id="PS51034"/>
    </source>
</evidence>
<protein>
    <submittedName>
        <fullName evidence="11">ZP domain-containing protein</fullName>
    </submittedName>
</protein>
<evidence type="ECO:0000256" key="3">
    <source>
        <dbReference type="ARBA" id="ARBA00022475"/>
    </source>
</evidence>
<dbReference type="InterPro" id="IPR051962">
    <property type="entry name" value="Cuticlin"/>
</dbReference>
<feature type="domain" description="ZP" evidence="9">
    <location>
        <begin position="49"/>
        <end position="297"/>
    </location>
</feature>
<evidence type="ECO:0000256" key="8">
    <source>
        <dbReference type="SAM" id="MobiDB-lite"/>
    </source>
</evidence>
<feature type="region of interest" description="Disordered" evidence="8">
    <location>
        <begin position="311"/>
        <end position="357"/>
    </location>
</feature>
<keyword evidence="2" id="KW-0193">Cuticle</keyword>
<evidence type="ECO:0000313" key="10">
    <source>
        <dbReference type="Proteomes" id="UP000046393"/>
    </source>
</evidence>
<dbReference type="STRING" id="451379.A0A0N5AVZ5"/>
<name>A0A0N5AVZ5_9BILA</name>
<evidence type="ECO:0000256" key="5">
    <source>
        <dbReference type="ARBA" id="ARBA00022729"/>
    </source>
</evidence>
<dbReference type="PANTHER" id="PTHR22907">
    <property type="entry name" value="GH04558P"/>
    <property type="match status" value="1"/>
</dbReference>